<evidence type="ECO:0000313" key="3">
    <source>
        <dbReference type="Proteomes" id="UP000830671"/>
    </source>
</evidence>
<protein>
    <submittedName>
        <fullName evidence="2">Uncharacterized protein</fullName>
    </submittedName>
</protein>
<feature type="compositionally biased region" description="Polar residues" evidence="1">
    <location>
        <begin position="204"/>
        <end position="224"/>
    </location>
</feature>
<dbReference type="GeneID" id="73337294"/>
<organism evidence="2 3">
    <name type="scientific">Colletotrichum lupini</name>
    <dbReference type="NCBI Taxonomy" id="145971"/>
    <lineage>
        <taxon>Eukaryota</taxon>
        <taxon>Fungi</taxon>
        <taxon>Dikarya</taxon>
        <taxon>Ascomycota</taxon>
        <taxon>Pezizomycotina</taxon>
        <taxon>Sordariomycetes</taxon>
        <taxon>Hypocreomycetidae</taxon>
        <taxon>Glomerellales</taxon>
        <taxon>Glomerellaceae</taxon>
        <taxon>Colletotrichum</taxon>
        <taxon>Colletotrichum acutatum species complex</taxon>
    </lineage>
</organism>
<accession>A0A9Q8SII3</accession>
<gene>
    <name evidence="2" type="ORF">CLUP02_03259</name>
</gene>
<feature type="compositionally biased region" description="Basic and acidic residues" evidence="1">
    <location>
        <begin position="675"/>
        <end position="686"/>
    </location>
</feature>
<feature type="compositionally biased region" description="Polar residues" evidence="1">
    <location>
        <begin position="400"/>
        <end position="412"/>
    </location>
</feature>
<feature type="region of interest" description="Disordered" evidence="1">
    <location>
        <begin position="248"/>
        <end position="290"/>
    </location>
</feature>
<feature type="compositionally biased region" description="Low complexity" evidence="1">
    <location>
        <begin position="717"/>
        <end position="727"/>
    </location>
</feature>
<feature type="region of interest" description="Disordered" evidence="1">
    <location>
        <begin position="197"/>
        <end position="224"/>
    </location>
</feature>
<feature type="region of interest" description="Disordered" evidence="1">
    <location>
        <begin position="361"/>
        <end position="480"/>
    </location>
</feature>
<feature type="compositionally biased region" description="Low complexity" evidence="1">
    <location>
        <begin position="417"/>
        <end position="436"/>
    </location>
</feature>
<sequence>MAFYPLGPCFLDLSSTCQLWGPRPRACSNPNPRLILVRVLSIESLSLSLSLERSLLFPTFFTPSILLLLLFLLPRYPPLLLLPDSQNPPAPGLFSSRRRRPTDLVDPIVFCQSVNPCRQPFLGTTNFGHTIGRCAFHSSSSSPSLSVSNQRAASQPAKKQQKQQQAALSLFLFLQHFGLFRPAAISHLVSQTKPLSVYPRSDFSRPSSNQLRAPTTRQANSSPSPLSAILVKLKAQARSVNCCDSALRKKGQEKQGQRVSSRFGLGDPNPLTQKELQSRTSSSKVRPFDDIANSPSYQFTNDSLHLDQFCTGFSFSELAYRQSSSQACRVQQQQPNPTRLLFSRFIPPNLPTATMSTAIAMAPSPAPHDRPSFPSDLAPASSAQHGASSPAQQRPLAPTGTPNATAHRSGSGSPRGAAQAPKSSPPSAARHASGAPKIVVKKEPNSPDLPTTRHRPRKLDLSNKGAHPGSNTPGTARPMTARDNLGIQEVGLACLSPGFVTQDPIMKEQLQRSMSVRDQQRMIIEQRMQQQSAKGDGPDTSGKDPVSQFAAKTPGLSRRNKAQLSILPPSAESFANERVIQSAPLGHSFTGRQHPAPLSRHITNQPNTLSNTSHIHHVPANQTNNRLPPISDVFGQVSGHPDNAPTSLYPQTSRPPMASPSHPPQMQHGPPTSGRAREYKSAEEAQHEIAGGRPELLPKIVHYGNAHQPPTPPSPAPGSRAADPSRSASRRRTRAEYEDGSPPLGHGPPPQRRGPFGAGRDSPESQRQKREEFMQLCARAWDLFHS</sequence>
<feature type="compositionally biased region" description="Polar residues" evidence="1">
    <location>
        <begin position="381"/>
        <end position="392"/>
    </location>
</feature>
<dbReference type="Proteomes" id="UP000830671">
    <property type="component" value="Chromosome 2"/>
</dbReference>
<feature type="compositionally biased region" description="Polar residues" evidence="1">
    <location>
        <begin position="270"/>
        <end position="284"/>
    </location>
</feature>
<evidence type="ECO:0000256" key="1">
    <source>
        <dbReference type="SAM" id="MobiDB-lite"/>
    </source>
</evidence>
<feature type="compositionally biased region" description="Polar residues" evidence="1">
    <location>
        <begin position="644"/>
        <end position="654"/>
    </location>
</feature>
<evidence type="ECO:0000313" key="2">
    <source>
        <dbReference type="EMBL" id="UQC77788.1"/>
    </source>
</evidence>
<dbReference type="AlphaFoldDB" id="A0A9Q8SII3"/>
<name>A0A9Q8SII3_9PEZI</name>
<dbReference type="EMBL" id="CP019474">
    <property type="protein sequence ID" value="UQC77788.1"/>
    <property type="molecule type" value="Genomic_DNA"/>
</dbReference>
<dbReference type="RefSeq" id="XP_049139427.1">
    <property type="nucleotide sequence ID" value="XM_049282284.1"/>
</dbReference>
<feature type="region of interest" description="Disordered" evidence="1">
    <location>
        <begin position="527"/>
        <end position="560"/>
    </location>
</feature>
<feature type="region of interest" description="Disordered" evidence="1">
    <location>
        <begin position="703"/>
        <end position="772"/>
    </location>
</feature>
<feature type="region of interest" description="Disordered" evidence="1">
    <location>
        <begin position="586"/>
        <end position="686"/>
    </location>
</feature>
<feature type="compositionally biased region" description="Polar residues" evidence="1">
    <location>
        <begin position="601"/>
        <end position="613"/>
    </location>
</feature>
<reference evidence="2" key="1">
    <citation type="journal article" date="2021" name="Mol. Plant Microbe Interact.">
        <title>Complete Genome Sequence of the Plant-Pathogenic Fungus Colletotrichum lupini.</title>
        <authorList>
            <person name="Baroncelli R."/>
            <person name="Pensec F."/>
            <person name="Da Lio D."/>
            <person name="Boufleur T."/>
            <person name="Vicente I."/>
            <person name="Sarrocco S."/>
            <person name="Picot A."/>
            <person name="Baraldi E."/>
            <person name="Sukno S."/>
            <person name="Thon M."/>
            <person name="Le Floch G."/>
        </authorList>
    </citation>
    <scope>NUCLEOTIDE SEQUENCE</scope>
    <source>
        <strain evidence="2">IMI 504893</strain>
    </source>
</reference>
<feature type="compositionally biased region" description="Basic and acidic residues" evidence="1">
    <location>
        <begin position="761"/>
        <end position="772"/>
    </location>
</feature>
<dbReference type="KEGG" id="clup:CLUP02_03259"/>
<keyword evidence="3" id="KW-1185">Reference proteome</keyword>
<proteinExistence type="predicted"/>